<dbReference type="AlphaFoldDB" id="A0A2W5M8R1"/>
<evidence type="ECO:0000313" key="3">
    <source>
        <dbReference type="EMBL" id="PZQ09810.1"/>
    </source>
</evidence>
<comment type="caution">
    <text evidence="3">The sequence shown here is derived from an EMBL/GenBank/DDBJ whole genome shotgun (WGS) entry which is preliminary data.</text>
</comment>
<dbReference type="PANTHER" id="PTHR34978:SF3">
    <property type="entry name" value="SLR0241 PROTEIN"/>
    <property type="match status" value="1"/>
</dbReference>
<dbReference type="Proteomes" id="UP000249046">
    <property type="component" value="Unassembled WGS sequence"/>
</dbReference>
<keyword evidence="1" id="KW-0812">Transmembrane</keyword>
<keyword evidence="1" id="KW-0472">Membrane</keyword>
<feature type="transmembrane region" description="Helical" evidence="1">
    <location>
        <begin position="345"/>
        <end position="366"/>
    </location>
</feature>
<feature type="domain" description="Peptidase M56" evidence="2">
    <location>
        <begin position="134"/>
        <end position="324"/>
    </location>
</feature>
<proteinExistence type="predicted"/>
<organism evidence="3 4">
    <name type="scientific">Rhodanobacter denitrificans</name>
    <dbReference type="NCBI Taxonomy" id="666685"/>
    <lineage>
        <taxon>Bacteria</taxon>
        <taxon>Pseudomonadati</taxon>
        <taxon>Pseudomonadota</taxon>
        <taxon>Gammaproteobacteria</taxon>
        <taxon>Lysobacterales</taxon>
        <taxon>Rhodanobacteraceae</taxon>
        <taxon>Rhodanobacter</taxon>
    </lineage>
</organism>
<dbReference type="InterPro" id="IPR052173">
    <property type="entry name" value="Beta-lactam_resp_regulator"/>
</dbReference>
<gene>
    <name evidence="3" type="ORF">DI564_17200</name>
</gene>
<feature type="transmembrane region" description="Helical" evidence="1">
    <location>
        <begin position="12"/>
        <end position="32"/>
    </location>
</feature>
<dbReference type="EMBL" id="QFPO01000024">
    <property type="protein sequence ID" value="PZQ09810.1"/>
    <property type="molecule type" value="Genomic_DNA"/>
</dbReference>
<name>A0A2W5M8R1_9GAMM</name>
<sequence length="759" mass="80438">MIVLVERLASALATLAVHATLLLAIVWSLERLRLLRGPQALECAWRFGLFGALLSTAVTLLAPAVTSGLPQRPTAERPVSVASAPSPSTRLPVTGTTQVGGSDAAVALLPMPPEAVPAAKVRPALVLAPVLMQGAVAAWLAGVLVALIVFVRRSRGLLRLRRSAFSHGREAAPSLLDRAVGLAGRMGLPVPVVRVTAAAAGPMALPHALLLLPHWSETLPAEQQRAMLAHELAHLQRRDPYWRIAQHAALLPLFFHPLAWHARRRLESLAEDACDAAAADLLGSGRPLAECLATCLSHARDGVRMPVFAATMAHDASPVVRRVQRLLEESAMSNRPSSASLRRGASVLGLLALLALPGIAVTGVAAGDAGRSVEVRSTGGTESVRYRDRRDGYALDVEQNGRVEFNDEETDVVGLPGGADLTISETVSGTKREIRFVSSGGAVTRTYRVDGTERALDADGRAWVAAVLPRVLRESGAQVEARSRRLIARGGVDALLAEIDLIQSDHARAAYLSVLFGQAGLSPEQRQRALALTAAIGSDYEKRNVLQAAIEQDALPANLQVPLLQAAAGIGSDYERAELLTSAARQVPLQGEALEAWSEAVRGIGSDYERRRVIEALLEQGSTTPAVLVRALDDAGGIGSDFEKRAVLEAIAARSGDSADVRTAYLRLASRIDSDFERRQALMGLLGGTSVDAATAGGVLSSVATMDSDFEARQVLVGLARVMPADGALIARYREVARGLADFERGQAERALDRFAAVN</sequence>
<feature type="transmembrane region" description="Helical" evidence="1">
    <location>
        <begin position="44"/>
        <end position="65"/>
    </location>
</feature>
<evidence type="ECO:0000259" key="2">
    <source>
        <dbReference type="Pfam" id="PF05569"/>
    </source>
</evidence>
<evidence type="ECO:0000313" key="4">
    <source>
        <dbReference type="Proteomes" id="UP000249046"/>
    </source>
</evidence>
<reference evidence="3 4" key="1">
    <citation type="submission" date="2017-08" db="EMBL/GenBank/DDBJ databases">
        <title>Infants hospitalized years apart are colonized by the same room-sourced microbial strains.</title>
        <authorList>
            <person name="Brooks B."/>
            <person name="Olm M.R."/>
            <person name="Firek B.A."/>
            <person name="Baker R."/>
            <person name="Thomas B.C."/>
            <person name="Morowitz M.J."/>
            <person name="Banfield J.F."/>
        </authorList>
    </citation>
    <scope>NUCLEOTIDE SEQUENCE [LARGE SCALE GENOMIC DNA]</scope>
    <source>
        <strain evidence="3">S2_005_003_R2_42</strain>
    </source>
</reference>
<accession>A0A2W5M8R1</accession>
<dbReference type="Pfam" id="PF05569">
    <property type="entry name" value="Peptidase_M56"/>
    <property type="match status" value="1"/>
</dbReference>
<dbReference type="InterPro" id="IPR008756">
    <property type="entry name" value="Peptidase_M56"/>
</dbReference>
<protein>
    <recommendedName>
        <fullName evidence="2">Peptidase M56 domain-containing protein</fullName>
    </recommendedName>
</protein>
<keyword evidence="1" id="KW-1133">Transmembrane helix</keyword>
<evidence type="ECO:0000256" key="1">
    <source>
        <dbReference type="SAM" id="Phobius"/>
    </source>
</evidence>
<feature type="transmembrane region" description="Helical" evidence="1">
    <location>
        <begin position="130"/>
        <end position="151"/>
    </location>
</feature>
<dbReference type="PANTHER" id="PTHR34978">
    <property type="entry name" value="POSSIBLE SENSOR-TRANSDUCER PROTEIN BLAR"/>
    <property type="match status" value="1"/>
</dbReference>